<dbReference type="OrthoDB" id="7592443at2"/>
<dbReference type="InterPro" id="IPR015422">
    <property type="entry name" value="PyrdxlP-dep_Trfase_small"/>
</dbReference>
<dbReference type="Proteomes" id="UP000298468">
    <property type="component" value="Unassembled WGS sequence"/>
</dbReference>
<dbReference type="InterPro" id="IPR015421">
    <property type="entry name" value="PyrdxlP-dep_Trfase_major"/>
</dbReference>
<dbReference type="InterPro" id="IPR011340">
    <property type="entry name" value="Cys_dSase-rel"/>
</dbReference>
<accession>A0A4R9BFL6</accession>
<protein>
    <submittedName>
        <fullName evidence="2">Cysteine desulfurase-like protein</fullName>
    </submittedName>
</protein>
<dbReference type="InterPro" id="IPR000192">
    <property type="entry name" value="Aminotrans_V_dom"/>
</dbReference>
<keyword evidence="3" id="KW-1185">Reference proteome</keyword>
<organism evidence="2 3">
    <name type="scientific">Cryobacterium lactosi</name>
    <dbReference type="NCBI Taxonomy" id="1259202"/>
    <lineage>
        <taxon>Bacteria</taxon>
        <taxon>Bacillati</taxon>
        <taxon>Actinomycetota</taxon>
        <taxon>Actinomycetes</taxon>
        <taxon>Micrococcales</taxon>
        <taxon>Microbacteriaceae</taxon>
        <taxon>Cryobacterium</taxon>
    </lineage>
</organism>
<dbReference type="SUPFAM" id="SSF53383">
    <property type="entry name" value="PLP-dependent transferases"/>
    <property type="match status" value="1"/>
</dbReference>
<dbReference type="EMBL" id="SOHM01000051">
    <property type="protein sequence ID" value="TFD83156.1"/>
    <property type="molecule type" value="Genomic_DNA"/>
</dbReference>
<evidence type="ECO:0000259" key="1">
    <source>
        <dbReference type="Pfam" id="PF00266"/>
    </source>
</evidence>
<dbReference type="Gene3D" id="3.90.1150.10">
    <property type="entry name" value="Aspartate Aminotransferase, domain 1"/>
    <property type="match status" value="1"/>
</dbReference>
<reference evidence="2 3" key="1">
    <citation type="submission" date="2019-03" db="EMBL/GenBank/DDBJ databases">
        <title>Genomics of glacier-inhabiting Cryobacterium strains.</title>
        <authorList>
            <person name="Liu Q."/>
            <person name="Xin Y.-H."/>
        </authorList>
    </citation>
    <scope>NUCLEOTIDE SEQUENCE [LARGE SCALE GENOMIC DNA]</scope>
    <source>
        <strain evidence="2 3">Sr59</strain>
    </source>
</reference>
<dbReference type="PANTHER" id="PTHR43586:SF21">
    <property type="entry name" value="PYRIDOXAL PHOSPHATE (PLP)-DEPENDENT ASPARTATE AMINOTRANSFERASE SUPERFAMILY"/>
    <property type="match status" value="1"/>
</dbReference>
<gene>
    <name evidence="2" type="ORF">E3T61_21415</name>
</gene>
<feature type="domain" description="Aminotransferase class V" evidence="1">
    <location>
        <begin position="21"/>
        <end position="277"/>
    </location>
</feature>
<dbReference type="RefSeq" id="WP_134642847.1">
    <property type="nucleotide sequence ID" value="NZ_SOHM01000051.1"/>
</dbReference>
<dbReference type="InterPro" id="IPR015424">
    <property type="entry name" value="PyrdxlP-dep_Trfase"/>
</dbReference>
<comment type="caution">
    <text evidence="2">The sequence shown here is derived from an EMBL/GenBank/DDBJ whole genome shotgun (WGS) entry which is preliminary data.</text>
</comment>
<feature type="domain" description="Aminotransferase class V" evidence="1">
    <location>
        <begin position="302"/>
        <end position="398"/>
    </location>
</feature>
<sequence length="408" mass="43027">MTYDVESIRAHFPALAAGTVHFDSPGGTQTPRSVGQAILDTLTGPLSIRGRRSRSERNADDAVTGFRSAMADLLGADPLGIVYGRSATQLTYDFSRHLARGWGPGDEIVVSRLDHDANIRPWLQAAGHAGATVVWADFDPTTGELPAAAVAAVLTDRTRLVAVTAASNLIGTRPPIAEIAAVVHRAGALLFVDGVHYVPHAYVDLAALGADFFVCSPYKFFGPHCGVLAADPARLAGIHPDKLLPSTDAVPERFELGTLPYETLAGVTAAVDFLAGLGELATGVAPRPSVSRRERLRTSLRLAEAHEDALRSWLESGLAALPGVTVYSRSAERTPTVLVGFAHRPAADATEFLFERGILAPSGSFYALEASRHLGLGETGALRIGLAPYSTAGEIDALLAAVTEFALR</sequence>
<evidence type="ECO:0000313" key="2">
    <source>
        <dbReference type="EMBL" id="TFD83156.1"/>
    </source>
</evidence>
<dbReference type="AlphaFoldDB" id="A0A4R9BFL6"/>
<proteinExistence type="predicted"/>
<evidence type="ECO:0000313" key="3">
    <source>
        <dbReference type="Proteomes" id="UP000298468"/>
    </source>
</evidence>
<dbReference type="NCBIfam" id="TIGR01976">
    <property type="entry name" value="am_tr_V_VC1184"/>
    <property type="match status" value="1"/>
</dbReference>
<dbReference type="Pfam" id="PF00266">
    <property type="entry name" value="Aminotran_5"/>
    <property type="match status" value="2"/>
</dbReference>
<name>A0A4R9BFL6_9MICO</name>
<dbReference type="PANTHER" id="PTHR43586">
    <property type="entry name" value="CYSTEINE DESULFURASE"/>
    <property type="match status" value="1"/>
</dbReference>
<dbReference type="Gene3D" id="3.40.640.10">
    <property type="entry name" value="Type I PLP-dependent aspartate aminotransferase-like (Major domain)"/>
    <property type="match status" value="1"/>
</dbReference>